<keyword evidence="2" id="KW-1185">Reference proteome</keyword>
<gene>
    <name evidence="1" type="ORF">AMR74_10380</name>
</gene>
<dbReference type="AlphaFoldDB" id="A0A0M9ARF4"/>
<protein>
    <submittedName>
        <fullName evidence="1">Uncharacterized protein</fullName>
    </submittedName>
</protein>
<comment type="caution">
    <text evidence="1">The sequence shown here is derived from an EMBL/GenBank/DDBJ whole genome shotgun (WGS) entry which is preliminary data.</text>
</comment>
<sequence>MLGYPRPVIADFDLYLLAYAGDNLNMWTVTGIVFSSVFDSVRKHWTNKHIDGYLLVRTLKFECNVGKA</sequence>
<dbReference type="EMBL" id="LIST01000004">
    <property type="protein sequence ID" value="KOX95951.1"/>
    <property type="molecule type" value="Genomic_DNA"/>
</dbReference>
<accession>A0A0M9ARF4</accession>
<name>A0A0M9ARF4_9EURY</name>
<organism evidence="1 2">
    <name type="scientific">Halorubrum tropicale</name>
    <dbReference type="NCBI Taxonomy" id="1765655"/>
    <lineage>
        <taxon>Archaea</taxon>
        <taxon>Methanobacteriati</taxon>
        <taxon>Methanobacteriota</taxon>
        <taxon>Stenosarchaea group</taxon>
        <taxon>Halobacteria</taxon>
        <taxon>Halobacteriales</taxon>
        <taxon>Haloferacaceae</taxon>
        <taxon>Halorubrum</taxon>
    </lineage>
</organism>
<dbReference type="Proteomes" id="UP000037747">
    <property type="component" value="Unassembled WGS sequence"/>
</dbReference>
<reference evidence="1 2" key="1">
    <citation type="submission" date="2015-08" db="EMBL/GenBank/DDBJ databases">
        <title>Genomes of Isolates from Cabo Rojo, PR.</title>
        <authorList>
            <person name="Sanchez-Nieves R.L."/>
            <person name="Montalvo-Rodriguez R."/>
        </authorList>
    </citation>
    <scope>NUCLEOTIDE SEQUENCE [LARGE SCALE GENOMIC DNA]</scope>
    <source>
        <strain evidence="1 2">5</strain>
    </source>
</reference>
<evidence type="ECO:0000313" key="2">
    <source>
        <dbReference type="Proteomes" id="UP000037747"/>
    </source>
</evidence>
<evidence type="ECO:0000313" key="1">
    <source>
        <dbReference type="EMBL" id="KOX95951.1"/>
    </source>
</evidence>
<proteinExistence type="predicted"/>